<dbReference type="RefSeq" id="WP_210875156.1">
    <property type="nucleotide sequence ID" value="NZ_JAGPNL010000007.1"/>
</dbReference>
<evidence type="ECO:0000313" key="5">
    <source>
        <dbReference type="Proteomes" id="UP000677875"/>
    </source>
</evidence>
<dbReference type="Gene3D" id="2.30.40.10">
    <property type="entry name" value="Urease, subunit C, domain 1"/>
    <property type="match status" value="1"/>
</dbReference>
<feature type="domain" description="Amidohydrolase-related" evidence="3">
    <location>
        <begin position="54"/>
        <end position="441"/>
    </location>
</feature>
<keyword evidence="5" id="KW-1185">Reference proteome</keyword>
<dbReference type="NCBIfam" id="NF006681">
    <property type="entry name" value="PRK09229.1-2"/>
    <property type="match status" value="1"/>
</dbReference>
<dbReference type="AlphaFoldDB" id="A0A940XJI5"/>
<evidence type="ECO:0000256" key="1">
    <source>
        <dbReference type="ARBA" id="ARBA00022801"/>
    </source>
</evidence>
<organism evidence="4 5">
    <name type="scientific">Streptomyces tagetis</name>
    <dbReference type="NCBI Taxonomy" id="2820809"/>
    <lineage>
        <taxon>Bacteria</taxon>
        <taxon>Bacillati</taxon>
        <taxon>Actinomycetota</taxon>
        <taxon>Actinomycetes</taxon>
        <taxon>Kitasatosporales</taxon>
        <taxon>Streptomycetaceae</taxon>
        <taxon>Streptomyces</taxon>
    </lineage>
</organism>
<evidence type="ECO:0000256" key="2">
    <source>
        <dbReference type="SAM" id="MobiDB-lite"/>
    </source>
</evidence>
<evidence type="ECO:0000259" key="3">
    <source>
        <dbReference type="Pfam" id="PF01979"/>
    </source>
</evidence>
<dbReference type="Gene3D" id="3.20.20.140">
    <property type="entry name" value="Metal-dependent hydrolases"/>
    <property type="match status" value="1"/>
</dbReference>
<dbReference type="InterPro" id="IPR006680">
    <property type="entry name" value="Amidohydro-rel"/>
</dbReference>
<dbReference type="Pfam" id="PF01979">
    <property type="entry name" value="Amidohydro_1"/>
    <property type="match status" value="1"/>
</dbReference>
<dbReference type="GO" id="GO:0050416">
    <property type="term" value="F:formimidoylglutamate deiminase activity"/>
    <property type="evidence" value="ECO:0007669"/>
    <property type="project" value="UniProtKB-EC"/>
</dbReference>
<gene>
    <name evidence="4" type="ORF">J5Y05_24105</name>
</gene>
<dbReference type="PANTHER" id="PTHR43794">
    <property type="entry name" value="AMINOHYDROLASE SSNA-RELATED"/>
    <property type="match status" value="1"/>
</dbReference>
<protein>
    <submittedName>
        <fullName evidence="4">Formimidoylglutamate deiminase</fullName>
        <ecNumber evidence="4">3.5.3.13</ecNumber>
    </submittedName>
</protein>
<dbReference type="SUPFAM" id="SSF51338">
    <property type="entry name" value="Composite domain of metallo-dependent hydrolases"/>
    <property type="match status" value="1"/>
</dbReference>
<dbReference type="InterPro" id="IPR011059">
    <property type="entry name" value="Metal-dep_hydrolase_composite"/>
</dbReference>
<dbReference type="NCBIfam" id="TIGR02022">
    <property type="entry name" value="hutF"/>
    <property type="match status" value="1"/>
</dbReference>
<evidence type="ECO:0000313" key="4">
    <source>
        <dbReference type="EMBL" id="MBQ0829549.1"/>
    </source>
</evidence>
<proteinExistence type="predicted"/>
<accession>A0A940XJI5</accession>
<reference evidence="4" key="1">
    <citation type="submission" date="2021-04" db="EMBL/GenBank/DDBJ databases">
        <title>Genome seq and assembly of Streptomyces sp. RG38.</title>
        <authorList>
            <person name="Chhetri G."/>
        </authorList>
    </citation>
    <scope>NUCLEOTIDE SEQUENCE</scope>
    <source>
        <strain evidence="4">RG38</strain>
    </source>
</reference>
<sequence>MNPTPRTYWLEHAWLGTHVEPGVAVDVRDGRVAAVRTGVPAPPPGAEILRGLTLPGLANAHSHAFHRALRGTVQAGSGTGAPPRPRGTGDADAERAPDSFWAWRDVMYAIADKLTPDSYFSLARATYAEMALAGITAVGEFHYVHHAPGGTRYADPNAMGEALVEAAAEAGVRITLLDTCYLSAGFGRAPDGHQLRFSDGTAHSWAERCALLKERDHARIGAAIHSVRAVPADQMATVARWAEERRAPLHVHLSEQTAENDACREAHGRTPARLLADQGVLGPRTTAVHATHLTEEDIALLGGTTTGTCMCPTTERDLADGIGPAVALQRAGSPLSLGSDSHAVVDLLEEARAMELNERLRTRTRGHWTAAALLRAATADGHAALGWPEAGRIETGALADLTTLALDSVRTAGPPPRLGAETAVFAATAADVRHTVVGGRHVVRDGAHTLVPDVPRELARAVAALGG</sequence>
<dbReference type="SUPFAM" id="SSF51556">
    <property type="entry name" value="Metallo-dependent hydrolases"/>
    <property type="match status" value="1"/>
</dbReference>
<dbReference type="InterPro" id="IPR010252">
    <property type="entry name" value="HutF"/>
</dbReference>
<keyword evidence="1 4" id="KW-0378">Hydrolase</keyword>
<dbReference type="PANTHER" id="PTHR43794:SF11">
    <property type="entry name" value="AMIDOHYDROLASE-RELATED DOMAIN-CONTAINING PROTEIN"/>
    <property type="match status" value="1"/>
</dbReference>
<feature type="region of interest" description="Disordered" evidence="2">
    <location>
        <begin position="72"/>
        <end position="94"/>
    </location>
</feature>
<dbReference type="InterPro" id="IPR032466">
    <property type="entry name" value="Metal_Hydrolase"/>
</dbReference>
<name>A0A940XJI5_9ACTN</name>
<dbReference type="EMBL" id="JAGPNL010000007">
    <property type="protein sequence ID" value="MBQ0829549.1"/>
    <property type="molecule type" value="Genomic_DNA"/>
</dbReference>
<dbReference type="EC" id="3.5.3.13" evidence="4"/>
<dbReference type="InterPro" id="IPR050287">
    <property type="entry name" value="MTA/SAH_deaminase"/>
</dbReference>
<comment type="caution">
    <text evidence="4">The sequence shown here is derived from an EMBL/GenBank/DDBJ whole genome shotgun (WGS) entry which is preliminary data.</text>
</comment>
<dbReference type="Proteomes" id="UP000677875">
    <property type="component" value="Unassembled WGS sequence"/>
</dbReference>